<dbReference type="Gene3D" id="3.40.50.720">
    <property type="entry name" value="NAD(P)-binding Rossmann-like Domain"/>
    <property type="match status" value="1"/>
</dbReference>
<comment type="caution">
    <text evidence="3">The sequence shown here is derived from an EMBL/GenBank/DDBJ whole genome shotgun (WGS) entry which is preliminary data.</text>
</comment>
<reference evidence="3 4" key="1">
    <citation type="submission" date="2019-12" db="EMBL/GenBank/DDBJ databases">
        <title>Genomic-based taxomic classification of the family Erythrobacteraceae.</title>
        <authorList>
            <person name="Xu L."/>
        </authorList>
    </citation>
    <scope>NUCLEOTIDE SEQUENCE [LARGE SCALE GENOMIC DNA]</scope>
    <source>
        <strain evidence="3 4">KCTC 52763</strain>
    </source>
</reference>
<dbReference type="PRINTS" id="PR00081">
    <property type="entry name" value="GDHRDH"/>
</dbReference>
<dbReference type="FunFam" id="3.40.50.720:FF:000173">
    <property type="entry name" value="3-oxoacyl-[acyl-carrier protein] reductase"/>
    <property type="match status" value="1"/>
</dbReference>
<dbReference type="PROSITE" id="PS00061">
    <property type="entry name" value="ADH_SHORT"/>
    <property type="match status" value="1"/>
</dbReference>
<organism evidence="3 4">
    <name type="scientific">Pontixanthobacter aquaemixtae</name>
    <dbReference type="NCBI Taxonomy" id="1958940"/>
    <lineage>
        <taxon>Bacteria</taxon>
        <taxon>Pseudomonadati</taxon>
        <taxon>Pseudomonadota</taxon>
        <taxon>Alphaproteobacteria</taxon>
        <taxon>Sphingomonadales</taxon>
        <taxon>Erythrobacteraceae</taxon>
        <taxon>Pontixanthobacter</taxon>
    </lineage>
</organism>
<dbReference type="GO" id="GO:0047936">
    <property type="term" value="F:glucose 1-dehydrogenase [NAD(P)+] activity"/>
    <property type="evidence" value="ECO:0007669"/>
    <property type="project" value="UniProtKB-EC"/>
</dbReference>
<dbReference type="NCBIfam" id="NF005559">
    <property type="entry name" value="PRK07231.1"/>
    <property type="match status" value="1"/>
</dbReference>
<dbReference type="PANTHER" id="PTHR42879:SF2">
    <property type="entry name" value="3-OXOACYL-[ACYL-CARRIER-PROTEIN] REDUCTASE FABG"/>
    <property type="match status" value="1"/>
</dbReference>
<keyword evidence="2 3" id="KW-0560">Oxidoreductase</keyword>
<gene>
    <name evidence="3" type="ORF">GRI41_03800</name>
</gene>
<protein>
    <submittedName>
        <fullName evidence="3">Glucose 1-dehydrogenase</fullName>
        <ecNumber evidence="3">1.1.1.47</ecNumber>
    </submittedName>
</protein>
<dbReference type="GO" id="GO:0032787">
    <property type="term" value="P:monocarboxylic acid metabolic process"/>
    <property type="evidence" value="ECO:0007669"/>
    <property type="project" value="UniProtKB-ARBA"/>
</dbReference>
<dbReference type="Pfam" id="PF13561">
    <property type="entry name" value="adh_short_C2"/>
    <property type="match status" value="1"/>
</dbReference>
<dbReference type="PANTHER" id="PTHR42879">
    <property type="entry name" value="3-OXOACYL-(ACYL-CARRIER-PROTEIN) REDUCTASE"/>
    <property type="match status" value="1"/>
</dbReference>
<dbReference type="PRINTS" id="PR00080">
    <property type="entry name" value="SDRFAMILY"/>
</dbReference>
<dbReference type="AlphaFoldDB" id="A0A844ZQ11"/>
<dbReference type="EC" id="1.1.1.47" evidence="3"/>
<dbReference type="EMBL" id="WTYX01000001">
    <property type="protein sequence ID" value="MXO89935.1"/>
    <property type="molecule type" value="Genomic_DNA"/>
</dbReference>
<dbReference type="Proteomes" id="UP000442714">
    <property type="component" value="Unassembled WGS sequence"/>
</dbReference>
<evidence type="ECO:0000256" key="1">
    <source>
        <dbReference type="ARBA" id="ARBA00006484"/>
    </source>
</evidence>
<evidence type="ECO:0000313" key="3">
    <source>
        <dbReference type="EMBL" id="MXO89935.1"/>
    </source>
</evidence>
<dbReference type="NCBIfam" id="NF009466">
    <property type="entry name" value="PRK12826.1-2"/>
    <property type="match status" value="1"/>
</dbReference>
<accession>A0A844ZQ11</accession>
<dbReference type="InterPro" id="IPR036291">
    <property type="entry name" value="NAD(P)-bd_dom_sf"/>
</dbReference>
<comment type="similarity">
    <text evidence="1">Belongs to the short-chain dehydrogenases/reductases (SDR) family.</text>
</comment>
<dbReference type="InterPro" id="IPR002347">
    <property type="entry name" value="SDR_fam"/>
</dbReference>
<evidence type="ECO:0000256" key="2">
    <source>
        <dbReference type="ARBA" id="ARBA00023002"/>
    </source>
</evidence>
<dbReference type="InterPro" id="IPR020904">
    <property type="entry name" value="Sc_DH/Rdtase_CS"/>
</dbReference>
<dbReference type="OrthoDB" id="9804774at2"/>
<sequence length="248" mass="26213">MQLKDKIAVVTGAGSGIGRAIAQRFAKEGAKVAVWDMNGDGIEETVSMIKAEGGEAIGTVVDVSSKDAIAKGGAEVRDAFGDPNILVNNAGISPFVPFFEITEEQWDKVNDVNTKGQFFCIREFLQAMLDAKWGRVVNITSSSTQSGSFAQVHYVASKGGVLGMTKALALEYAASGVTFNMVPPGVVDTPSLRAAPIDIDEYAKTLPMKRIGRPEEIASACLFLASEDSSYLTGQTLSTNGGRYMGSA</sequence>
<name>A0A844ZQ11_9SPHN</name>
<proteinExistence type="inferred from homology"/>
<evidence type="ECO:0000313" key="4">
    <source>
        <dbReference type="Proteomes" id="UP000442714"/>
    </source>
</evidence>
<dbReference type="InterPro" id="IPR050259">
    <property type="entry name" value="SDR"/>
</dbReference>
<keyword evidence="4" id="KW-1185">Reference proteome</keyword>
<dbReference type="SUPFAM" id="SSF51735">
    <property type="entry name" value="NAD(P)-binding Rossmann-fold domains"/>
    <property type="match status" value="1"/>
</dbReference>